<dbReference type="InterPro" id="IPR020578">
    <property type="entry name" value="Aminotrans_V_PyrdxlP_BS"/>
</dbReference>
<dbReference type="EMBL" id="WJXZ01000015">
    <property type="protein sequence ID" value="MRS65650.1"/>
    <property type="molecule type" value="Genomic_DNA"/>
</dbReference>
<dbReference type="SUPFAM" id="SSF53383">
    <property type="entry name" value="PLP-dependent transferases"/>
    <property type="match status" value="1"/>
</dbReference>
<keyword evidence="5 8" id="KW-0663">Pyridoxal phosphate</keyword>
<evidence type="ECO:0000256" key="4">
    <source>
        <dbReference type="ARBA" id="ARBA00022679"/>
    </source>
</evidence>
<comment type="cofactor">
    <cofactor evidence="1 7">
        <name>pyridoxal 5'-phosphate</name>
        <dbReference type="ChEBI" id="CHEBI:597326"/>
    </cofactor>
</comment>
<dbReference type="InterPro" id="IPR015421">
    <property type="entry name" value="PyrdxlP-dep_Trfase_major"/>
</dbReference>
<proteinExistence type="inferred from homology"/>
<comment type="caution">
    <text evidence="10">The sequence shown here is derived from an EMBL/GenBank/DDBJ whole genome shotgun (WGS) entry which is preliminary data.</text>
</comment>
<evidence type="ECO:0000256" key="8">
    <source>
        <dbReference type="RuleBase" id="RU004506"/>
    </source>
</evidence>
<keyword evidence="4 8" id="KW-0808">Transferase</keyword>
<evidence type="ECO:0000256" key="6">
    <source>
        <dbReference type="ARBA" id="ARBA00050776"/>
    </source>
</evidence>
<dbReference type="GO" id="GO:0030170">
    <property type="term" value="F:pyridoxal phosphate binding"/>
    <property type="evidence" value="ECO:0007669"/>
    <property type="project" value="UniProtKB-UniRule"/>
</dbReference>
<comment type="function">
    <text evidence="2 8">Catalyzes the removal of elemental sulfur and selenium atoms from L-cysteine, L-cystine, L-selenocysteine, and L-selenocystine to produce L-alanine.</text>
</comment>
<gene>
    <name evidence="10" type="primary">sufS</name>
    <name evidence="10" type="ORF">GJJ30_30440</name>
</gene>
<dbReference type="AlphaFoldDB" id="A0A7K0EV13"/>
<comment type="similarity">
    <text evidence="3 8">Belongs to the class-V pyridoxal-phosphate-dependent aminotransferase family. Csd subfamily.</text>
</comment>
<dbReference type="CDD" id="cd06453">
    <property type="entry name" value="SufS_like"/>
    <property type="match status" value="1"/>
</dbReference>
<evidence type="ECO:0000313" key="11">
    <source>
        <dbReference type="Proteomes" id="UP000441754"/>
    </source>
</evidence>
<dbReference type="Gene3D" id="3.90.1150.10">
    <property type="entry name" value="Aspartate Aminotransferase, domain 1"/>
    <property type="match status" value="1"/>
</dbReference>
<dbReference type="InterPro" id="IPR016454">
    <property type="entry name" value="Cysteine_dSase"/>
</dbReference>
<dbReference type="InterPro" id="IPR015424">
    <property type="entry name" value="PyrdxlP-dep_Trfase"/>
</dbReference>
<dbReference type="PANTHER" id="PTHR43586:SF8">
    <property type="entry name" value="CYSTEINE DESULFURASE 1, CHLOROPLASTIC"/>
    <property type="match status" value="1"/>
</dbReference>
<dbReference type="InterPro" id="IPR015422">
    <property type="entry name" value="PyrdxlP-dep_Trfase_small"/>
</dbReference>
<evidence type="ECO:0000256" key="3">
    <source>
        <dbReference type="ARBA" id="ARBA00010447"/>
    </source>
</evidence>
<name>A0A7K0EV13_9BACT</name>
<evidence type="ECO:0000256" key="5">
    <source>
        <dbReference type="ARBA" id="ARBA00022898"/>
    </source>
</evidence>
<evidence type="ECO:0000256" key="1">
    <source>
        <dbReference type="ARBA" id="ARBA00001933"/>
    </source>
</evidence>
<dbReference type="RefSeq" id="WP_154179011.1">
    <property type="nucleotide sequence ID" value="NZ_WJXZ01000015.1"/>
</dbReference>
<protein>
    <recommendedName>
        <fullName evidence="8">Cysteine desulfurase</fullName>
        <ecNumber evidence="8">2.8.1.7</ecNumber>
    </recommendedName>
</protein>
<sequence length="412" mass="45687">MQTATHEILDIAAIRRDFPILDQVVNGRQLVYFDNAATTQKPLPVLNALARYYEGYNANIHRGIHTLAEKATSAFEASRRAIQQFLNAAHVEEIIFTYGTTDGINLVAQTYGRRFLQEGDEIIISTMEHHSNIVPWQMLCEEKGCVLKVIPIDDNGDLILEEYEKMLSERTKFVSVVHVSNAMGIINPVKTIIEKAHAVGAKVLIDGAQASSHIDIDVQALDTDFYVFSAHKLYGPTGMGVLYGKKDILNAMPPWRGGGEMIKEVTFEKTTYNDLPYKFEAGTPNIADVIAVYTALEYIDTLGKKNVAAYEHGLLEYATEALESIDGLRIIGTGAQKISVVSFVMDGIHHQDTGVILDQQGIAVRTGHHCAQPLMSRFGITGTTRASFAVYNTKEEIDRLVQGLLRVKKMML</sequence>
<evidence type="ECO:0000259" key="9">
    <source>
        <dbReference type="Pfam" id="PF00266"/>
    </source>
</evidence>
<dbReference type="InterPro" id="IPR000192">
    <property type="entry name" value="Aminotrans_V_dom"/>
</dbReference>
<dbReference type="PANTHER" id="PTHR43586">
    <property type="entry name" value="CYSTEINE DESULFURASE"/>
    <property type="match status" value="1"/>
</dbReference>
<reference evidence="10 11" key="1">
    <citation type="journal article" date="2018" name="Antonie Van Leeuwenhoek">
        <title>Larkinella terrae sp. nov., isolated from soil on Jeju Island, South Korea.</title>
        <authorList>
            <person name="Ten L.N."/>
            <person name="Jeon J."/>
            <person name="Park S.J."/>
            <person name="Park S."/>
            <person name="Lee S.Y."/>
            <person name="Kim M.K."/>
            <person name="Jung H.Y."/>
        </authorList>
    </citation>
    <scope>NUCLEOTIDE SEQUENCE [LARGE SCALE GENOMIC DNA]</scope>
    <source>
        <strain evidence="10 11">KCTC 52001</strain>
    </source>
</reference>
<dbReference type="NCBIfam" id="TIGR01979">
    <property type="entry name" value="sufS"/>
    <property type="match status" value="1"/>
</dbReference>
<dbReference type="InterPro" id="IPR010970">
    <property type="entry name" value="Cys_dSase_SufS"/>
</dbReference>
<dbReference type="GO" id="GO:0006534">
    <property type="term" value="P:cysteine metabolic process"/>
    <property type="evidence" value="ECO:0007669"/>
    <property type="project" value="UniProtKB-UniRule"/>
</dbReference>
<comment type="catalytic activity">
    <reaction evidence="6 8">
        <text>(sulfur carrier)-H + L-cysteine = (sulfur carrier)-SH + L-alanine</text>
        <dbReference type="Rhea" id="RHEA:43892"/>
        <dbReference type="Rhea" id="RHEA-COMP:14737"/>
        <dbReference type="Rhea" id="RHEA-COMP:14739"/>
        <dbReference type="ChEBI" id="CHEBI:29917"/>
        <dbReference type="ChEBI" id="CHEBI:35235"/>
        <dbReference type="ChEBI" id="CHEBI:57972"/>
        <dbReference type="ChEBI" id="CHEBI:64428"/>
        <dbReference type="EC" id="2.8.1.7"/>
    </reaction>
</comment>
<dbReference type="PROSITE" id="PS00595">
    <property type="entry name" value="AA_TRANSFER_CLASS_5"/>
    <property type="match status" value="1"/>
</dbReference>
<dbReference type="EC" id="2.8.1.7" evidence="8"/>
<evidence type="ECO:0000256" key="7">
    <source>
        <dbReference type="RuleBase" id="RU004504"/>
    </source>
</evidence>
<dbReference type="OrthoDB" id="9804366at2"/>
<organism evidence="10 11">
    <name type="scientific">Larkinella terrae</name>
    <dbReference type="NCBI Taxonomy" id="2025311"/>
    <lineage>
        <taxon>Bacteria</taxon>
        <taxon>Pseudomonadati</taxon>
        <taxon>Bacteroidota</taxon>
        <taxon>Cytophagia</taxon>
        <taxon>Cytophagales</taxon>
        <taxon>Spirosomataceae</taxon>
        <taxon>Larkinella</taxon>
    </lineage>
</organism>
<keyword evidence="11" id="KW-1185">Reference proteome</keyword>
<dbReference type="GO" id="GO:0031071">
    <property type="term" value="F:cysteine desulfurase activity"/>
    <property type="evidence" value="ECO:0007669"/>
    <property type="project" value="UniProtKB-UniRule"/>
</dbReference>
<dbReference type="Gene3D" id="3.40.640.10">
    <property type="entry name" value="Type I PLP-dependent aspartate aminotransferase-like (Major domain)"/>
    <property type="match status" value="1"/>
</dbReference>
<accession>A0A7K0EV13</accession>
<dbReference type="Pfam" id="PF00266">
    <property type="entry name" value="Aminotran_5"/>
    <property type="match status" value="1"/>
</dbReference>
<dbReference type="PIRSF" id="PIRSF005572">
    <property type="entry name" value="NifS"/>
    <property type="match status" value="1"/>
</dbReference>
<evidence type="ECO:0000256" key="2">
    <source>
        <dbReference type="ARBA" id="ARBA00002824"/>
    </source>
</evidence>
<evidence type="ECO:0000313" key="10">
    <source>
        <dbReference type="EMBL" id="MRS65650.1"/>
    </source>
</evidence>
<dbReference type="Proteomes" id="UP000441754">
    <property type="component" value="Unassembled WGS sequence"/>
</dbReference>
<feature type="domain" description="Aminotransferase class V" evidence="9">
    <location>
        <begin position="31"/>
        <end position="400"/>
    </location>
</feature>